<evidence type="ECO:0000259" key="5">
    <source>
        <dbReference type="PROSITE" id="PS50011"/>
    </source>
</evidence>
<dbReference type="GO" id="GO:0004672">
    <property type="term" value="F:protein kinase activity"/>
    <property type="evidence" value="ECO:0007669"/>
    <property type="project" value="InterPro"/>
</dbReference>
<proteinExistence type="predicted"/>
<sequence length="963" mass="107096">MKLLCPVRDHFTAVYDHCRRRRVRFFAQMRLVIGRLTTIAATVMCVCCLLLVFTGGERSIHRIGQWWSITCKFSWHASDRLLQESTSAAPVPPQQERPLEYSPFVKGSITRVTWHIPRANRTAGKDCRTEITSLVVGSDELYYILHQYCQVDGTLEDRALSIRRMNLSQMQDGDGSRPQGENDSLISHMWPYGQPNGTKVREPSDFGGAHVTGMGLSKDGMHLVLSVTNEDPVVIRDSGTRSLDDNGSVFTSLSLADGSRSSSPPLSKLSQAWAFEPNKSFLYYLQLDSALVNVTVNDVGLPNGDPNPISAWNVELQSDPIDPNEEFQSGSLLSDGSCLYSVTSTDWLFGWRIQPGHLYHNTISPPAHFLHRRAIDVVATSQGCHHHVFTAAHDTVAVFELSRTTETACGWMSARSALPRYFGEADVTALALGDNGDGLSLYVGTSDASVYSVPLDRSEVSRCEEEPYSVWQSDGVSEHSSTINLPYFALEYFPVSLLSSALAGVIYLVLVIVPSFWDSGLQPPLPYYLIILLTSIFVVVAIATGAFVWVRLLRKRRRRALEQVNHNSAVADRPRTSAPPDCTAVDFWGLRPTRVQQFGIKTLSDCTENFSSTHQVGNRGAFGKVYNGSLDGKDVAIKVMAGELTDTKRNQFVAEVNTLSAINHVNLIQLIGYCQEGSQCILVYPYFPGGCLHERLFPNTDKQWRIELDSPPPLTLQERMSIAFQIARGLQYLHDDAKPPIIHRDIKSSNVLLSDGCGDTLHVVVADFGLAAIGERVLDTGHDHVVITSHIGGTFGYMSPEYMLRGELSEKNDVYSFGVLVLELLTGRKVAARAPSGVGWQTLVEWVKPFLRDQGEKAQDPSLDMPRAILDQCLWDQMVGDSMKQMVMNTCRLAWECVHEEYGSRPAMRAVVQRIHSMLLDVGWDFLIRTMDMEHLLTTPEAEDNICKIDDAESQGGHEVHLE</sequence>
<dbReference type="PANTHER" id="PTHR47989">
    <property type="entry name" value="OS01G0750732 PROTEIN"/>
    <property type="match status" value="1"/>
</dbReference>
<keyword evidence="2" id="KW-0067">ATP-binding</keyword>
<comment type="caution">
    <text evidence="6">The sequence shown here is derived from an EMBL/GenBank/DDBJ whole genome shotgun (WGS) entry which is preliminary data.</text>
</comment>
<dbReference type="InterPro" id="IPR011009">
    <property type="entry name" value="Kinase-like_dom_sf"/>
</dbReference>
<dbReference type="EMBL" id="BFEA01000095">
    <property type="protein sequence ID" value="GBG68010.1"/>
    <property type="molecule type" value="Genomic_DNA"/>
</dbReference>
<feature type="transmembrane region" description="Helical" evidence="4">
    <location>
        <begin position="492"/>
        <end position="513"/>
    </location>
</feature>
<evidence type="ECO:0000256" key="2">
    <source>
        <dbReference type="ARBA" id="ARBA00022840"/>
    </source>
</evidence>
<dbReference type="InterPro" id="IPR008271">
    <property type="entry name" value="Ser/Thr_kinase_AS"/>
</dbReference>
<dbReference type="Gramene" id="GBG68010">
    <property type="protein sequence ID" value="GBG68010"/>
    <property type="gene ID" value="CBR_g1130"/>
</dbReference>
<dbReference type="Gene3D" id="1.10.510.10">
    <property type="entry name" value="Transferase(Phosphotransferase) domain 1"/>
    <property type="match status" value="1"/>
</dbReference>
<dbReference type="InterPro" id="IPR000719">
    <property type="entry name" value="Prot_kinase_dom"/>
</dbReference>
<dbReference type="Pfam" id="PF07714">
    <property type="entry name" value="PK_Tyr_Ser-Thr"/>
    <property type="match status" value="1"/>
</dbReference>
<feature type="transmembrane region" description="Helical" evidence="4">
    <location>
        <begin position="32"/>
        <end position="53"/>
    </location>
</feature>
<evidence type="ECO:0000256" key="3">
    <source>
        <dbReference type="SAM" id="MobiDB-lite"/>
    </source>
</evidence>
<dbReference type="GO" id="GO:0005524">
    <property type="term" value="F:ATP binding"/>
    <property type="evidence" value="ECO:0007669"/>
    <property type="project" value="UniProtKB-KW"/>
</dbReference>
<keyword evidence="4" id="KW-0812">Transmembrane</keyword>
<dbReference type="PANTHER" id="PTHR47989:SF61">
    <property type="entry name" value="PROTEIN KINASE DOMAIN-CONTAINING PROTEIN"/>
    <property type="match status" value="1"/>
</dbReference>
<dbReference type="Gene3D" id="3.30.200.20">
    <property type="entry name" value="Phosphorylase Kinase, domain 1"/>
    <property type="match status" value="1"/>
</dbReference>
<feature type="region of interest" description="Disordered" evidence="3">
    <location>
        <begin position="169"/>
        <end position="193"/>
    </location>
</feature>
<dbReference type="SUPFAM" id="SSF56112">
    <property type="entry name" value="Protein kinase-like (PK-like)"/>
    <property type="match status" value="1"/>
</dbReference>
<evidence type="ECO:0000256" key="4">
    <source>
        <dbReference type="SAM" id="Phobius"/>
    </source>
</evidence>
<dbReference type="SMART" id="SM00220">
    <property type="entry name" value="S_TKc"/>
    <property type="match status" value="1"/>
</dbReference>
<dbReference type="Proteomes" id="UP000265515">
    <property type="component" value="Unassembled WGS sequence"/>
</dbReference>
<name>A0A388KD79_CHABU</name>
<gene>
    <name evidence="6" type="ORF">CBR_g1130</name>
</gene>
<dbReference type="AlphaFoldDB" id="A0A388KD79"/>
<feature type="transmembrane region" description="Helical" evidence="4">
    <location>
        <begin position="525"/>
        <end position="550"/>
    </location>
</feature>
<feature type="domain" description="Protein kinase" evidence="5">
    <location>
        <begin position="611"/>
        <end position="919"/>
    </location>
</feature>
<evidence type="ECO:0000256" key="1">
    <source>
        <dbReference type="ARBA" id="ARBA00022741"/>
    </source>
</evidence>
<dbReference type="PROSITE" id="PS00108">
    <property type="entry name" value="PROTEIN_KINASE_ST"/>
    <property type="match status" value="1"/>
</dbReference>
<keyword evidence="7" id="KW-1185">Reference proteome</keyword>
<accession>A0A388KD79</accession>
<evidence type="ECO:0000313" key="7">
    <source>
        <dbReference type="Proteomes" id="UP000265515"/>
    </source>
</evidence>
<evidence type="ECO:0000313" key="6">
    <source>
        <dbReference type="EMBL" id="GBG68010.1"/>
    </source>
</evidence>
<dbReference type="InterPro" id="IPR001245">
    <property type="entry name" value="Ser-Thr/Tyr_kinase_cat_dom"/>
</dbReference>
<dbReference type="STRING" id="69332.A0A388KD79"/>
<protein>
    <recommendedName>
        <fullName evidence="5">Protein kinase domain-containing protein</fullName>
    </recommendedName>
</protein>
<reference evidence="6 7" key="1">
    <citation type="journal article" date="2018" name="Cell">
        <title>The Chara Genome: Secondary Complexity and Implications for Plant Terrestrialization.</title>
        <authorList>
            <person name="Nishiyama T."/>
            <person name="Sakayama H."/>
            <person name="Vries J.D."/>
            <person name="Buschmann H."/>
            <person name="Saint-Marcoux D."/>
            <person name="Ullrich K.K."/>
            <person name="Haas F.B."/>
            <person name="Vanderstraeten L."/>
            <person name="Becker D."/>
            <person name="Lang D."/>
            <person name="Vosolsobe S."/>
            <person name="Rombauts S."/>
            <person name="Wilhelmsson P.K.I."/>
            <person name="Janitza P."/>
            <person name="Kern R."/>
            <person name="Heyl A."/>
            <person name="Rumpler F."/>
            <person name="Villalobos L.I.A.C."/>
            <person name="Clay J.M."/>
            <person name="Skokan R."/>
            <person name="Toyoda A."/>
            <person name="Suzuki Y."/>
            <person name="Kagoshima H."/>
            <person name="Schijlen E."/>
            <person name="Tajeshwar N."/>
            <person name="Catarino B."/>
            <person name="Hetherington A.J."/>
            <person name="Saltykova A."/>
            <person name="Bonnot C."/>
            <person name="Breuninger H."/>
            <person name="Symeonidi A."/>
            <person name="Radhakrishnan G.V."/>
            <person name="Van Nieuwerburgh F."/>
            <person name="Deforce D."/>
            <person name="Chang C."/>
            <person name="Karol K.G."/>
            <person name="Hedrich R."/>
            <person name="Ulvskov P."/>
            <person name="Glockner G."/>
            <person name="Delwiche C.F."/>
            <person name="Petrasek J."/>
            <person name="Van de Peer Y."/>
            <person name="Friml J."/>
            <person name="Beilby M."/>
            <person name="Dolan L."/>
            <person name="Kohara Y."/>
            <person name="Sugano S."/>
            <person name="Fujiyama A."/>
            <person name="Delaux P.-M."/>
            <person name="Quint M."/>
            <person name="TheiBen G."/>
            <person name="Hagemann M."/>
            <person name="Harholt J."/>
            <person name="Dunand C."/>
            <person name="Zachgo S."/>
            <person name="Langdale J."/>
            <person name="Maumus F."/>
            <person name="Straeten D.V.D."/>
            <person name="Gould S.B."/>
            <person name="Rensing S.A."/>
        </authorList>
    </citation>
    <scope>NUCLEOTIDE SEQUENCE [LARGE SCALE GENOMIC DNA]</scope>
    <source>
        <strain evidence="6 7">S276</strain>
    </source>
</reference>
<organism evidence="6 7">
    <name type="scientific">Chara braunii</name>
    <name type="common">Braun's stonewort</name>
    <dbReference type="NCBI Taxonomy" id="69332"/>
    <lineage>
        <taxon>Eukaryota</taxon>
        <taxon>Viridiplantae</taxon>
        <taxon>Streptophyta</taxon>
        <taxon>Charophyceae</taxon>
        <taxon>Charales</taxon>
        <taxon>Characeae</taxon>
        <taxon>Chara</taxon>
    </lineage>
</organism>
<keyword evidence="4" id="KW-0472">Membrane</keyword>
<keyword evidence="1" id="KW-0547">Nucleotide-binding</keyword>
<dbReference type="PROSITE" id="PS50011">
    <property type="entry name" value="PROTEIN_KINASE_DOM"/>
    <property type="match status" value="1"/>
</dbReference>
<keyword evidence="4" id="KW-1133">Transmembrane helix</keyword>